<reference evidence="3 4" key="2">
    <citation type="journal article" date="2017" name="Genome Biol. Evol.">
        <title>Trajectories and Drivers of Genome Evolution in Surface-Associated Marine Phaeobacter.</title>
        <authorList>
            <person name="Freese H.M."/>
            <person name="Sikorski J."/>
            <person name="Bunk B."/>
            <person name="Scheuner C."/>
            <person name="Meier-Kolthoff J.P."/>
            <person name="Sproer C."/>
            <person name="Gram L."/>
            <person name="Overmann J."/>
        </authorList>
    </citation>
    <scope>NUCLEOTIDE SEQUENCE [LARGE SCALE GENOMIC DNA]</scope>
    <source>
        <strain evidence="1 4">P66</strain>
        <strain evidence="2 3">P88</strain>
    </source>
</reference>
<accession>A0A2I7HTJ6</accession>
<sequence length="168" mass="17833">MNLGLLDENATGIAAQNLTYALRCVAYSDAYLRMDANGVNNPAPEGAGTVNAQIGAGPWEQFVLTPQDGGTVGLLSAEWHNCYLRIGTPSPQQIKPINCQFGCGALEKWVVRFVGPNRVAFECSTLQGYYLSLNTEGATEGNGNGVGVAQGIQELTENSTFELVSKTS</sequence>
<dbReference type="Proteomes" id="UP000236536">
    <property type="component" value="Chromosome"/>
</dbReference>
<reference evidence="1 4" key="3">
    <citation type="journal article" date="2017" name="Int. J. Syst. Evol. Microbiol.">
        <title>Adaptation of Surface-Associated Bacteria to the Open Ocean: A Genomically Distinct Subpopulation of Phaeobacter gallaeciensis Colonizes Pacific Mesozooplankton.</title>
        <authorList>
            <person name="Freese H.M."/>
            <person name="Methner A."/>
            <person name="Overmann J."/>
        </authorList>
    </citation>
    <scope>NUCLEOTIDE SEQUENCE [LARGE SCALE GENOMIC DNA]</scope>
    <source>
        <strain evidence="1 4">P66</strain>
    </source>
</reference>
<name>A0A2I7HTJ6_9RHOB</name>
<evidence type="ECO:0000313" key="1">
    <source>
        <dbReference type="EMBL" id="AUQ95897.1"/>
    </source>
</evidence>
<dbReference type="Proteomes" id="UP000236447">
    <property type="component" value="Chromosome"/>
</dbReference>
<reference evidence="2 3" key="1">
    <citation type="journal article" date="2017" name="Front. Microbiol.">
        <title>Phaeobacter piscinae sp. nov., a species of the Roseobacter group and potential aquaculture probiont.</title>
        <authorList>
            <person name="Sonnenschein E.C."/>
            <person name="Phippen C.B.W."/>
            <person name="Nielsen K.F."/>
            <person name="Mateiu R.V."/>
            <person name="Melchiorsen J."/>
            <person name="Gram L."/>
            <person name="Overmann J."/>
            <person name="Freese H.M."/>
        </authorList>
    </citation>
    <scope>NUCLEOTIDE SEQUENCE [LARGE SCALE GENOMIC DNA]</scope>
    <source>
        <strain evidence="2 3">P88</strain>
    </source>
</reference>
<evidence type="ECO:0000313" key="4">
    <source>
        <dbReference type="Proteomes" id="UP000236536"/>
    </source>
</evidence>
<dbReference type="RefSeq" id="WP_014873340.1">
    <property type="nucleotide sequence ID" value="NZ_CANLFJ010000007.1"/>
</dbReference>
<dbReference type="AlphaFoldDB" id="A0A2I7HTJ6"/>
<dbReference type="SUPFAM" id="SSF50405">
    <property type="entry name" value="Actin-crosslinking proteins"/>
    <property type="match status" value="1"/>
</dbReference>
<dbReference type="CDD" id="cd00257">
    <property type="entry name" value="beta-trefoil_FSCN-like"/>
    <property type="match status" value="1"/>
</dbReference>
<dbReference type="EMBL" id="CP010705">
    <property type="protein sequence ID" value="AUQ95897.1"/>
    <property type="molecule type" value="Genomic_DNA"/>
</dbReference>
<keyword evidence="4" id="KW-1185">Reference proteome</keyword>
<dbReference type="InterPro" id="IPR008999">
    <property type="entry name" value="Actin-crosslinking"/>
</dbReference>
<dbReference type="GeneID" id="57287070"/>
<evidence type="ECO:0000313" key="2">
    <source>
        <dbReference type="EMBL" id="AUQ97609.1"/>
    </source>
</evidence>
<dbReference type="EMBL" id="CP010725">
    <property type="protein sequence ID" value="AUQ97609.1"/>
    <property type="molecule type" value="Genomic_DNA"/>
</dbReference>
<gene>
    <name evidence="1" type="ORF">PhaeoP66_03148</name>
    <name evidence="2" type="ORF">PhaeoP88_00204</name>
</gene>
<evidence type="ECO:0008006" key="5">
    <source>
        <dbReference type="Google" id="ProtNLM"/>
    </source>
</evidence>
<evidence type="ECO:0000313" key="3">
    <source>
        <dbReference type="Proteomes" id="UP000236447"/>
    </source>
</evidence>
<proteinExistence type="predicted"/>
<organism evidence="2 3">
    <name type="scientific">Phaeobacter inhibens</name>
    <dbReference type="NCBI Taxonomy" id="221822"/>
    <lineage>
        <taxon>Bacteria</taxon>
        <taxon>Pseudomonadati</taxon>
        <taxon>Pseudomonadota</taxon>
        <taxon>Alphaproteobacteria</taxon>
        <taxon>Rhodobacterales</taxon>
        <taxon>Roseobacteraceae</taxon>
        <taxon>Phaeobacter</taxon>
    </lineage>
</organism>
<protein>
    <recommendedName>
        <fullName evidence="5">Ricin B lectin domain-containing protein</fullName>
    </recommendedName>
</protein>